<dbReference type="OrthoDB" id="359066at2"/>
<dbReference type="HOGENOM" id="CLU_051256_2_2_7"/>
<dbReference type="Gene3D" id="2.30.130.30">
    <property type="entry name" value="Hypothetical protein"/>
    <property type="match status" value="1"/>
</dbReference>
<organism evidence="2">
    <name type="scientific">Desulfovibrio sp. U5L</name>
    <dbReference type="NCBI Taxonomy" id="596152"/>
    <lineage>
        <taxon>Bacteria</taxon>
        <taxon>Pseudomonadati</taxon>
        <taxon>Thermodesulfobacteriota</taxon>
        <taxon>Desulfovibrionia</taxon>
        <taxon>Desulfovibrionales</taxon>
        <taxon>Desulfovibrionaceae</taxon>
        <taxon>Desulfovibrio</taxon>
    </lineage>
</organism>
<dbReference type="SUPFAM" id="SSF88697">
    <property type="entry name" value="PUA domain-like"/>
    <property type="match status" value="1"/>
</dbReference>
<reference evidence="2" key="1">
    <citation type="submission" date="2011-11" db="EMBL/GenBank/DDBJ databases">
        <title>Improved High-Quality Draft sequence of Desulfovibrio sp. U5L.</title>
        <authorList>
            <consortium name="US DOE Joint Genome Institute"/>
            <person name="Lucas S."/>
            <person name="Han J."/>
            <person name="Lapidus A."/>
            <person name="Cheng J.-F."/>
            <person name="Goodwin L."/>
            <person name="Pitluck S."/>
            <person name="Peters L."/>
            <person name="Ovchinnikova G."/>
            <person name="Held B."/>
            <person name="Detter J.C."/>
            <person name="Han C."/>
            <person name="Tapia R."/>
            <person name="Land M."/>
            <person name="Hauser L."/>
            <person name="Kyrpides N."/>
            <person name="Ivanova N."/>
            <person name="Pagani I."/>
            <person name="Gabster J."/>
            <person name="Walker C."/>
            <person name="Stolyar S."/>
            <person name="Stahl D."/>
            <person name="Arkin A."/>
            <person name="Dehal P."/>
            <person name="Hazen T."/>
            <person name="Woyke T."/>
        </authorList>
    </citation>
    <scope>NUCLEOTIDE SEQUENCE [LARGE SCALE GENOMIC DNA]</scope>
    <source>
        <strain evidence="2">U5L</strain>
    </source>
</reference>
<sequence length="144" mass="16138">MMTTMPCLSIRQPWAWAILCAGKDVENRSWSTKYRGPILIHAGKAFRLDDVRDDFDQMECAMMATGTELPDKLPIADLHAQTGGIVGMATVVDCVRGHASPWAIPGEWHWVLTDARPLPFHACKGRLGIFKIEYPHEIQEMSTC</sequence>
<dbReference type="eggNOG" id="ENOG50331AT">
    <property type="taxonomic scope" value="Bacteria"/>
</dbReference>
<dbReference type="EMBL" id="JH600068">
    <property type="protein sequence ID" value="EIG53183.1"/>
    <property type="molecule type" value="Genomic_DNA"/>
</dbReference>
<dbReference type="InterPro" id="IPR007374">
    <property type="entry name" value="ASCH_domain"/>
</dbReference>
<name>I2Q077_9BACT</name>
<dbReference type="CDD" id="cd06554">
    <property type="entry name" value="ASCH_ASC-1_like"/>
    <property type="match status" value="1"/>
</dbReference>
<evidence type="ECO:0000259" key="1">
    <source>
        <dbReference type="Pfam" id="PF04266"/>
    </source>
</evidence>
<feature type="domain" description="ASCH" evidence="1">
    <location>
        <begin position="8"/>
        <end position="95"/>
    </location>
</feature>
<proteinExistence type="predicted"/>
<dbReference type="STRING" id="596152.DesU5LDRAFT_1498"/>
<evidence type="ECO:0000313" key="2">
    <source>
        <dbReference type="EMBL" id="EIG53183.1"/>
    </source>
</evidence>
<protein>
    <submittedName>
        <fullName evidence="2">ASCH domain-containing protein</fullName>
    </submittedName>
</protein>
<gene>
    <name evidence="2" type="ORF">DesU5LDRAFT_1498</name>
</gene>
<dbReference type="Pfam" id="PF04266">
    <property type="entry name" value="ASCH"/>
    <property type="match status" value="1"/>
</dbReference>
<dbReference type="AlphaFoldDB" id="I2Q077"/>
<dbReference type="InterPro" id="IPR015947">
    <property type="entry name" value="PUA-like_sf"/>
</dbReference>
<accession>I2Q077</accession>